<dbReference type="EMBL" id="LQXD01000136">
    <property type="protein sequence ID" value="OIJ11376.1"/>
    <property type="molecule type" value="Genomic_DNA"/>
</dbReference>
<reference evidence="2 4" key="1">
    <citation type="submission" date="2016-10" db="EMBL/GenBank/DDBJ databases">
        <title>Draft genome sequences of four alkaliphilic bacteria belonging to the Anaerobacillus genus.</title>
        <authorList>
            <person name="Bassil N.M."/>
            <person name="Lloyd J.R."/>
        </authorList>
    </citation>
    <scope>NUCLEOTIDE SEQUENCE [LARGE SCALE GENOMIC DNA]</scope>
    <source>
        <strain evidence="2 4">NB2006</strain>
    </source>
</reference>
<protein>
    <submittedName>
        <fullName evidence="2">Uncharacterized protein</fullName>
    </submittedName>
</protein>
<gene>
    <name evidence="3" type="ORF">AWH56_010300</name>
    <name evidence="2" type="ORF">AWH56_15850</name>
</gene>
<feature type="coiled-coil region" evidence="1">
    <location>
        <begin position="15"/>
        <end position="42"/>
    </location>
</feature>
<dbReference type="Proteomes" id="UP000180175">
    <property type="component" value="Chromosome"/>
</dbReference>
<sequence>MEQKSINDKPSNEQVRQLKLEMQALEDKKRRLQLELKSLQTSCTHDFIETAIMRKCQKCSWTESMYY</sequence>
<reference evidence="3 4" key="3">
    <citation type="journal article" date="2019" name="Int. J. Syst. Evol. Microbiol.">
        <title>Anaerobacillus isosaccharinicus sp. nov., an alkaliphilic bacterium which degrades isosaccharinic acid.</title>
        <authorList>
            <person name="Bassil N.M."/>
            <person name="Lloyd J.R."/>
        </authorList>
    </citation>
    <scope>NUCLEOTIDE SEQUENCE [LARGE SCALE GENOMIC DNA]</scope>
    <source>
        <strain evidence="3 4">NB2006</strain>
    </source>
</reference>
<reference evidence="3 4" key="2">
    <citation type="journal article" date="2017" name="Genome Announc.">
        <title>Draft Genome Sequences of Four Alkaliphilic Bacteria Belonging to the Anaerobacillus Genus.</title>
        <authorList>
            <person name="Bassil N.M."/>
            <person name="Lloyd J.R."/>
        </authorList>
    </citation>
    <scope>NUCLEOTIDE SEQUENCE [LARGE SCALE GENOMIC DNA]</scope>
    <source>
        <strain evidence="3 4">NB2006</strain>
    </source>
</reference>
<evidence type="ECO:0000256" key="1">
    <source>
        <dbReference type="SAM" id="Coils"/>
    </source>
</evidence>
<proteinExistence type="predicted"/>
<accession>A0A1S2LG71</accession>
<evidence type="ECO:0000313" key="2">
    <source>
        <dbReference type="EMBL" id="OIJ11376.1"/>
    </source>
</evidence>
<dbReference type="KEGG" id="aia:AWH56_010300"/>
<dbReference type="EMBL" id="CP063356">
    <property type="protein sequence ID" value="QOY37917.1"/>
    <property type="molecule type" value="Genomic_DNA"/>
</dbReference>
<dbReference type="OrthoDB" id="2901540at2"/>
<name>A0A1S2LG71_9BACI</name>
<organism evidence="2 4">
    <name type="scientific">Anaerobacillus isosaccharinicus</name>
    <dbReference type="NCBI Taxonomy" id="1532552"/>
    <lineage>
        <taxon>Bacteria</taxon>
        <taxon>Bacillati</taxon>
        <taxon>Bacillota</taxon>
        <taxon>Bacilli</taxon>
        <taxon>Bacillales</taxon>
        <taxon>Bacillaceae</taxon>
        <taxon>Anaerobacillus</taxon>
    </lineage>
</organism>
<dbReference type="RefSeq" id="WP_071317987.1">
    <property type="nucleotide sequence ID" value="NZ_CP063356.2"/>
</dbReference>
<keyword evidence="1" id="KW-0175">Coiled coil</keyword>
<reference evidence="3" key="4">
    <citation type="submission" date="2020-10" db="EMBL/GenBank/DDBJ databases">
        <authorList>
            <person name="Bassil N.M."/>
            <person name="Lloyd J.R."/>
        </authorList>
    </citation>
    <scope>NUCLEOTIDE SEQUENCE</scope>
    <source>
        <strain evidence="3">NB2006</strain>
    </source>
</reference>
<dbReference type="AlphaFoldDB" id="A0A1S2LG71"/>
<keyword evidence="4" id="KW-1185">Reference proteome</keyword>
<evidence type="ECO:0000313" key="4">
    <source>
        <dbReference type="Proteomes" id="UP000180175"/>
    </source>
</evidence>
<evidence type="ECO:0000313" key="3">
    <source>
        <dbReference type="EMBL" id="QOY37917.1"/>
    </source>
</evidence>